<keyword evidence="2" id="KW-0472">Membrane</keyword>
<keyword evidence="2" id="KW-0812">Transmembrane</keyword>
<evidence type="ECO:0000256" key="2">
    <source>
        <dbReference type="SAM" id="Phobius"/>
    </source>
</evidence>
<dbReference type="Proteomes" id="UP000223913">
    <property type="component" value="Unassembled WGS sequence"/>
</dbReference>
<evidence type="ECO:0000313" key="4">
    <source>
        <dbReference type="EMBL" id="PHN03877.1"/>
    </source>
</evidence>
<organism evidence="4 5">
    <name type="scientific">Flavilitoribacter nigricans (strain ATCC 23147 / DSM 23189 / NBRC 102662 / NCIMB 1420 / SS-2)</name>
    <name type="common">Lewinella nigricans</name>
    <dbReference type="NCBI Taxonomy" id="1122177"/>
    <lineage>
        <taxon>Bacteria</taxon>
        <taxon>Pseudomonadati</taxon>
        <taxon>Bacteroidota</taxon>
        <taxon>Saprospiria</taxon>
        <taxon>Saprospirales</taxon>
        <taxon>Lewinellaceae</taxon>
        <taxon>Flavilitoribacter</taxon>
    </lineage>
</organism>
<keyword evidence="2" id="KW-1133">Transmembrane helix</keyword>
<dbReference type="InterPro" id="IPR007569">
    <property type="entry name" value="DUF559"/>
</dbReference>
<dbReference type="Gene3D" id="3.40.960.10">
    <property type="entry name" value="VSR Endonuclease"/>
    <property type="match status" value="1"/>
</dbReference>
<dbReference type="Pfam" id="PF04480">
    <property type="entry name" value="DUF559"/>
    <property type="match status" value="1"/>
</dbReference>
<accession>A0A2D0N607</accession>
<evidence type="ECO:0000259" key="3">
    <source>
        <dbReference type="Pfam" id="PF04480"/>
    </source>
</evidence>
<sequence length="424" mass="49674">MKSYPIIKIPYGLKNLKEQRPPLPQKPVAPKPPERQKNLPVAPTYEAPPVPQESKSDYGCFWYPTIGGIVLFLILGGSNDPDEYIFFIICSIIAAIIGIWALVKGSNENQDKQVKYIQAKNAYPKLEQLALLDHKTKLKKHNDELLKIESDYEERLDLFRNYEYPMYLAELDTYEKQIDRINASENIENFQLELRKKNFANAVKPSLHPTINEIKTGVSESFFLGYLKKYFGNKIYQNYALVKENISKPYLPDFTLYDREIGYCIDIEIDEPYIGKNGKPIHFVESEHDVKRDSFFNSKGWVVIRFAEKQVIEYPNECCWVILEVLNEICEGIANFEYNSDFLLPSIKQWTKDEAHEMAFKRIRNSYLKTEFIEKLNEEEHEISEHFILEIPKEKPEPIKVKNDSKKEEPRISPKYDFDDDLPF</sequence>
<gene>
    <name evidence="4" type="ORF">CRP01_23670</name>
</gene>
<feature type="region of interest" description="Disordered" evidence="1">
    <location>
        <begin position="399"/>
        <end position="424"/>
    </location>
</feature>
<feature type="compositionally biased region" description="Pro residues" evidence="1">
    <location>
        <begin position="21"/>
        <end position="31"/>
    </location>
</feature>
<dbReference type="AlphaFoldDB" id="A0A2D0N607"/>
<feature type="domain" description="DUF559" evidence="3">
    <location>
        <begin position="281"/>
        <end position="326"/>
    </location>
</feature>
<feature type="region of interest" description="Disordered" evidence="1">
    <location>
        <begin position="17"/>
        <end position="52"/>
    </location>
</feature>
<feature type="compositionally biased region" description="Basic and acidic residues" evidence="1">
    <location>
        <begin position="399"/>
        <end position="417"/>
    </location>
</feature>
<protein>
    <recommendedName>
        <fullName evidence="3">DUF559 domain-containing protein</fullName>
    </recommendedName>
</protein>
<dbReference type="OrthoDB" id="884899at2"/>
<proteinExistence type="predicted"/>
<reference evidence="4 5" key="1">
    <citation type="submission" date="2017-10" db="EMBL/GenBank/DDBJ databases">
        <title>The draft genome sequence of Lewinella nigricans NBRC 102662.</title>
        <authorList>
            <person name="Wang K."/>
        </authorList>
    </citation>
    <scope>NUCLEOTIDE SEQUENCE [LARGE SCALE GENOMIC DNA]</scope>
    <source>
        <strain evidence="4 5">NBRC 102662</strain>
    </source>
</reference>
<evidence type="ECO:0000256" key="1">
    <source>
        <dbReference type="SAM" id="MobiDB-lite"/>
    </source>
</evidence>
<comment type="caution">
    <text evidence="4">The sequence shown here is derived from an EMBL/GenBank/DDBJ whole genome shotgun (WGS) entry which is preliminary data.</text>
</comment>
<evidence type="ECO:0000313" key="5">
    <source>
        <dbReference type="Proteomes" id="UP000223913"/>
    </source>
</evidence>
<dbReference type="EMBL" id="PDUD01000028">
    <property type="protein sequence ID" value="PHN03877.1"/>
    <property type="molecule type" value="Genomic_DNA"/>
</dbReference>
<feature type="transmembrane region" description="Helical" evidence="2">
    <location>
        <begin position="84"/>
        <end position="103"/>
    </location>
</feature>
<keyword evidence="5" id="KW-1185">Reference proteome</keyword>
<feature type="transmembrane region" description="Helical" evidence="2">
    <location>
        <begin position="60"/>
        <end position="78"/>
    </location>
</feature>
<name>A0A2D0N607_FLAN2</name>
<dbReference type="RefSeq" id="WP_099152590.1">
    <property type="nucleotide sequence ID" value="NZ_PDUD01000028.1"/>
</dbReference>